<organism evidence="2 3">
    <name type="scientific">Polyangium fumosum</name>
    <dbReference type="NCBI Taxonomy" id="889272"/>
    <lineage>
        <taxon>Bacteria</taxon>
        <taxon>Pseudomonadati</taxon>
        <taxon>Myxococcota</taxon>
        <taxon>Polyangia</taxon>
        <taxon>Polyangiales</taxon>
        <taxon>Polyangiaceae</taxon>
        <taxon>Polyangium</taxon>
    </lineage>
</organism>
<feature type="transmembrane region" description="Helical" evidence="1">
    <location>
        <begin position="102"/>
        <end position="129"/>
    </location>
</feature>
<keyword evidence="1" id="KW-0812">Transmembrane</keyword>
<dbReference type="RefSeq" id="WP_136935673.1">
    <property type="nucleotide sequence ID" value="NZ_SSMQ01000095.1"/>
</dbReference>
<evidence type="ECO:0000313" key="2">
    <source>
        <dbReference type="EMBL" id="TKC95757.1"/>
    </source>
</evidence>
<protein>
    <submittedName>
        <fullName evidence="2">Uncharacterized protein</fullName>
    </submittedName>
</protein>
<keyword evidence="1" id="KW-1133">Transmembrane helix</keyword>
<sequence length="215" mass="22396">MMEIILVVGSLLLPSLLYVGGRVAGRDVWGLVLSRYEKRGGSAYRAAEVPVWVPGKTPWSVKLAAITSFLLGQMVIPGALAALVGLVISLEMLGRPIEAMEPAILILTLSAPSGLYVAGSLLGLGILMLRRGPDAAARARWVGRWSALHNVLLVAALLVLCGPKRDIVPIVAYAFVSLVHAALLFAAARALDAHDEAQAGENLPAPGETAPAAAG</sequence>
<evidence type="ECO:0000313" key="3">
    <source>
        <dbReference type="Proteomes" id="UP000309215"/>
    </source>
</evidence>
<dbReference type="Proteomes" id="UP000309215">
    <property type="component" value="Unassembled WGS sequence"/>
</dbReference>
<dbReference type="EMBL" id="SSMQ01000095">
    <property type="protein sequence ID" value="TKC95757.1"/>
    <property type="molecule type" value="Genomic_DNA"/>
</dbReference>
<accession>A0A4U1IPF9</accession>
<dbReference type="OrthoDB" id="5524371at2"/>
<evidence type="ECO:0000256" key="1">
    <source>
        <dbReference type="SAM" id="Phobius"/>
    </source>
</evidence>
<name>A0A4U1IPF9_9BACT</name>
<proteinExistence type="predicted"/>
<feature type="transmembrane region" description="Helical" evidence="1">
    <location>
        <begin position="141"/>
        <end position="160"/>
    </location>
</feature>
<feature type="transmembrane region" description="Helical" evidence="1">
    <location>
        <begin position="63"/>
        <end position="90"/>
    </location>
</feature>
<dbReference type="AlphaFoldDB" id="A0A4U1IPF9"/>
<feature type="transmembrane region" description="Helical" evidence="1">
    <location>
        <begin position="167"/>
        <end position="188"/>
    </location>
</feature>
<reference evidence="2 3" key="1">
    <citation type="submission" date="2019-04" db="EMBL/GenBank/DDBJ databases">
        <authorList>
            <person name="Li Y."/>
            <person name="Wang J."/>
        </authorList>
    </citation>
    <scope>NUCLEOTIDE SEQUENCE [LARGE SCALE GENOMIC DNA]</scope>
    <source>
        <strain evidence="2 3">DSM 14668</strain>
    </source>
</reference>
<keyword evidence="3" id="KW-1185">Reference proteome</keyword>
<gene>
    <name evidence="2" type="ORF">E8A74_46740</name>
</gene>
<keyword evidence="1" id="KW-0472">Membrane</keyword>
<comment type="caution">
    <text evidence="2">The sequence shown here is derived from an EMBL/GenBank/DDBJ whole genome shotgun (WGS) entry which is preliminary data.</text>
</comment>